<dbReference type="Pfam" id="PF12680">
    <property type="entry name" value="SnoaL_2"/>
    <property type="match status" value="1"/>
</dbReference>
<accession>A0A245ZHM5</accession>
<evidence type="ECO:0000313" key="2">
    <source>
        <dbReference type="EMBL" id="OWK29249.1"/>
    </source>
</evidence>
<name>A0A245ZHM5_9SPHN</name>
<dbReference type="SUPFAM" id="SSF54427">
    <property type="entry name" value="NTF2-like"/>
    <property type="match status" value="1"/>
</dbReference>
<protein>
    <submittedName>
        <fullName evidence="2">SnoaL-like domain protein</fullName>
    </submittedName>
</protein>
<reference evidence="2 3" key="1">
    <citation type="submission" date="2017-03" db="EMBL/GenBank/DDBJ databases">
        <title>Genome sequence of Sphingomonas dokdonensis DSM 21029.</title>
        <authorList>
            <person name="Poehlein A."/>
            <person name="Wuebbeler J.H."/>
            <person name="Steinbuechel A."/>
            <person name="Daniel R."/>
        </authorList>
    </citation>
    <scope>NUCLEOTIDE SEQUENCE [LARGE SCALE GENOMIC DNA]</scope>
    <source>
        <strain evidence="2 3">DSM 21029</strain>
    </source>
</reference>
<evidence type="ECO:0000313" key="3">
    <source>
        <dbReference type="Proteomes" id="UP000197290"/>
    </source>
</evidence>
<proteinExistence type="predicted"/>
<dbReference type="Gene3D" id="3.10.450.50">
    <property type="match status" value="1"/>
</dbReference>
<organism evidence="2 3">
    <name type="scientific">Sphingomonas dokdonensis</name>
    <dbReference type="NCBI Taxonomy" id="344880"/>
    <lineage>
        <taxon>Bacteria</taxon>
        <taxon>Pseudomonadati</taxon>
        <taxon>Pseudomonadota</taxon>
        <taxon>Alphaproteobacteria</taxon>
        <taxon>Sphingomonadales</taxon>
        <taxon>Sphingomonadaceae</taxon>
        <taxon>Sphingomonas</taxon>
    </lineage>
</organism>
<dbReference type="OrthoDB" id="333383at2"/>
<dbReference type="EMBL" id="NBBI01000004">
    <property type="protein sequence ID" value="OWK29249.1"/>
    <property type="molecule type" value="Genomic_DNA"/>
</dbReference>
<sequence>MDIAKYNADWLAAWTAKDVAALLTFYAEDCRYFDPQTADGIQGHEALGGYLTQLFAATPAMTYTPDETWPIPGGFCGRWYCDVAGGGRLRGFDMVLLDGDRIAHNEVYVHQLSQN</sequence>
<dbReference type="RefSeq" id="WP_088367576.1">
    <property type="nucleotide sequence ID" value="NZ_NBBI01000004.1"/>
</dbReference>
<keyword evidence="3" id="KW-1185">Reference proteome</keyword>
<evidence type="ECO:0000259" key="1">
    <source>
        <dbReference type="Pfam" id="PF12680"/>
    </source>
</evidence>
<dbReference type="AlphaFoldDB" id="A0A245ZHM5"/>
<dbReference type="InterPro" id="IPR037401">
    <property type="entry name" value="SnoaL-like"/>
</dbReference>
<gene>
    <name evidence="2" type="ORF">SPDO_22300</name>
</gene>
<comment type="caution">
    <text evidence="2">The sequence shown here is derived from an EMBL/GenBank/DDBJ whole genome shotgun (WGS) entry which is preliminary data.</text>
</comment>
<feature type="domain" description="SnoaL-like" evidence="1">
    <location>
        <begin position="9"/>
        <end position="104"/>
    </location>
</feature>
<dbReference type="Proteomes" id="UP000197290">
    <property type="component" value="Unassembled WGS sequence"/>
</dbReference>
<dbReference type="InterPro" id="IPR032710">
    <property type="entry name" value="NTF2-like_dom_sf"/>
</dbReference>